<proteinExistence type="predicted"/>
<reference evidence="1 2" key="1">
    <citation type="journal article" date="2020" name="Arch. Microbiol.">
        <title>The genome sequence of the giant phototrophic gammaproteobacterium Thiospirillum jenense gives insight into its physiological properties and phylogenetic relationships.</title>
        <authorList>
            <person name="Imhoff J.F."/>
            <person name="Meyer T.E."/>
            <person name="Kyndt J.A."/>
        </authorList>
    </citation>
    <scope>NUCLEOTIDE SEQUENCE [LARGE SCALE GENOMIC DNA]</scope>
    <source>
        <strain evidence="1 2">DSM 216</strain>
    </source>
</reference>
<protein>
    <submittedName>
        <fullName evidence="1">Uncharacterized protein</fullName>
    </submittedName>
</protein>
<dbReference type="EMBL" id="JABVCQ010000034">
    <property type="protein sequence ID" value="MBB1127068.1"/>
    <property type="molecule type" value="Genomic_DNA"/>
</dbReference>
<organism evidence="1 2">
    <name type="scientific">Thiospirillum jenense</name>
    <dbReference type="NCBI Taxonomy" id="1653858"/>
    <lineage>
        <taxon>Bacteria</taxon>
        <taxon>Pseudomonadati</taxon>
        <taxon>Pseudomonadota</taxon>
        <taxon>Gammaproteobacteria</taxon>
        <taxon>Chromatiales</taxon>
        <taxon>Chromatiaceae</taxon>
        <taxon>Thiospirillum</taxon>
    </lineage>
</organism>
<name>A0A839HJY1_9GAMM</name>
<accession>A0A839HJY1</accession>
<evidence type="ECO:0000313" key="2">
    <source>
        <dbReference type="Proteomes" id="UP000548632"/>
    </source>
</evidence>
<evidence type="ECO:0000313" key="1">
    <source>
        <dbReference type="EMBL" id="MBB1127068.1"/>
    </source>
</evidence>
<comment type="caution">
    <text evidence="1">The sequence shown here is derived from an EMBL/GenBank/DDBJ whole genome shotgun (WGS) entry which is preliminary data.</text>
</comment>
<dbReference type="RefSeq" id="WP_182584694.1">
    <property type="nucleotide sequence ID" value="NZ_JABVCQ010000034.1"/>
</dbReference>
<dbReference type="AlphaFoldDB" id="A0A839HJY1"/>
<sequence>MNEKEAKRLAKLRDDDYLPKKLIYTDLLLLLQYDADIRAAVRAIVSSQDDNQAQLTLQPTLAKQGELMRNIPPMKSHSSPLATKPDPLREQLKSELTLLTQVKNDADLAAWWRVNTNDNEGRQLLQLVALAAQWDQVLQLWERLAARCKENQRPATAIERAILSGAVQIHNLIWRDKQAELQSVTIGTPFDYKNHERGAAKGEVIRDEWLPGLRNAAGDLQKKPLVAT</sequence>
<gene>
    <name evidence="1" type="ORF">HUK38_12650</name>
</gene>
<dbReference type="Proteomes" id="UP000548632">
    <property type="component" value="Unassembled WGS sequence"/>
</dbReference>
<keyword evidence="2" id="KW-1185">Reference proteome</keyword>